<sequence>MKKKYMPALALVVTGVLLLGTSVAFASQVLREVSYHKITIAKVSGKIEEEYEEGIHYPGSTVKKVVDIRNDGDFDMIPRVQVRKYFDNKSLNPDLIEIDFNSQHWLYDDGWYYYKGVLAPGEKTAEPLFEQFHVSGTANNIYAGAIGHIQIDMECIQAAGNGISFWGKTMEELDIQWDVQQAQTESASVVFQNFDEGFVFLPEDTDLFINFKNLMPGENRSQNIHVENRFQKETEIFLCAEMAEQDENQCDLIEKLIREYCSIVVSDSNGNTIYAGPIYGNLESTAEAPETMIMKQSIGKLLKGEGTDLSISLTVSPDLDNNYQNLTGRINWVWIAESDDEVTAPNLGISSHNHTAMYFSLAGIIICGAALIIGIKKLGKRREGER</sequence>
<comment type="caution">
    <text evidence="3">The sequence shown here is derived from an EMBL/GenBank/DDBJ whole genome shotgun (WGS) entry which is preliminary data.</text>
</comment>
<keyword evidence="1" id="KW-1133">Transmembrane helix</keyword>
<dbReference type="RefSeq" id="WP_130434837.1">
    <property type="nucleotide sequence ID" value="NZ_SGXF01000002.1"/>
</dbReference>
<organism evidence="3 4">
    <name type="scientific">Cuneatibacter caecimuris</name>
    <dbReference type="NCBI Taxonomy" id="1796618"/>
    <lineage>
        <taxon>Bacteria</taxon>
        <taxon>Bacillati</taxon>
        <taxon>Bacillota</taxon>
        <taxon>Clostridia</taxon>
        <taxon>Lachnospirales</taxon>
        <taxon>Lachnospiraceae</taxon>
        <taxon>Cuneatibacter</taxon>
    </lineage>
</organism>
<dbReference type="EMBL" id="SGXF01000002">
    <property type="protein sequence ID" value="RZT01182.1"/>
    <property type="molecule type" value="Genomic_DNA"/>
</dbReference>
<name>A0A4Q7PPU2_9FIRM</name>
<dbReference type="AlphaFoldDB" id="A0A4Q7PPU2"/>
<dbReference type="Proteomes" id="UP000292927">
    <property type="component" value="Unassembled WGS sequence"/>
</dbReference>
<feature type="chain" id="PRO_5020457897" evidence="2">
    <location>
        <begin position="27"/>
        <end position="386"/>
    </location>
</feature>
<accession>A0A4Q7PPU2</accession>
<proteinExistence type="predicted"/>
<reference evidence="3 4" key="1">
    <citation type="submission" date="2019-02" db="EMBL/GenBank/DDBJ databases">
        <title>Genomic Encyclopedia of Type Strains, Phase IV (KMG-IV): sequencing the most valuable type-strain genomes for metagenomic binning, comparative biology and taxonomic classification.</title>
        <authorList>
            <person name="Goeker M."/>
        </authorList>
    </citation>
    <scope>NUCLEOTIDE SEQUENCE [LARGE SCALE GENOMIC DNA]</scope>
    <source>
        <strain evidence="3 4">DSM 29486</strain>
    </source>
</reference>
<feature type="transmembrane region" description="Helical" evidence="1">
    <location>
        <begin position="356"/>
        <end position="375"/>
    </location>
</feature>
<keyword evidence="1" id="KW-0472">Membrane</keyword>
<dbReference type="OrthoDB" id="2052010at2"/>
<evidence type="ECO:0000256" key="1">
    <source>
        <dbReference type="SAM" id="Phobius"/>
    </source>
</evidence>
<feature type="signal peptide" evidence="2">
    <location>
        <begin position="1"/>
        <end position="26"/>
    </location>
</feature>
<evidence type="ECO:0000256" key="2">
    <source>
        <dbReference type="SAM" id="SignalP"/>
    </source>
</evidence>
<gene>
    <name evidence="3" type="ORF">EV209_1624</name>
</gene>
<keyword evidence="1" id="KW-0812">Transmembrane</keyword>
<protein>
    <submittedName>
        <fullName evidence="3">Uncharacterized protein</fullName>
    </submittedName>
</protein>
<keyword evidence="2" id="KW-0732">Signal</keyword>
<evidence type="ECO:0000313" key="3">
    <source>
        <dbReference type="EMBL" id="RZT01182.1"/>
    </source>
</evidence>
<evidence type="ECO:0000313" key="4">
    <source>
        <dbReference type="Proteomes" id="UP000292927"/>
    </source>
</evidence>
<keyword evidence="4" id="KW-1185">Reference proteome</keyword>